<evidence type="ECO:0000313" key="2">
    <source>
        <dbReference type="Proteomes" id="UP001432027"/>
    </source>
</evidence>
<feature type="non-terminal residue" evidence="1">
    <location>
        <position position="108"/>
    </location>
</feature>
<feature type="non-terminal residue" evidence="1">
    <location>
        <position position="1"/>
    </location>
</feature>
<gene>
    <name evidence="1" type="ORF">PENTCL1PPCAC_24256</name>
</gene>
<protein>
    <submittedName>
        <fullName evidence="1">Uncharacterized protein</fullName>
    </submittedName>
</protein>
<sequence length="108" mass="12873">FSNGKSIMQLRHSQLERRSLECSMREDSNGLLRSSDAPLCLIARRNSLCDVTRIRIRSEIDHFVFDDANSVWVMKLHYWTTFNNQYYIINDKINVEYRINIIRSDRSD</sequence>
<dbReference type="Proteomes" id="UP001432027">
    <property type="component" value="Unassembled WGS sequence"/>
</dbReference>
<dbReference type="AlphaFoldDB" id="A0AAV5U6Q7"/>
<proteinExistence type="predicted"/>
<evidence type="ECO:0000313" key="1">
    <source>
        <dbReference type="EMBL" id="GMT02082.1"/>
    </source>
</evidence>
<name>A0AAV5U6Q7_9BILA</name>
<keyword evidence="2" id="KW-1185">Reference proteome</keyword>
<organism evidence="1 2">
    <name type="scientific">Pristionchus entomophagus</name>
    <dbReference type="NCBI Taxonomy" id="358040"/>
    <lineage>
        <taxon>Eukaryota</taxon>
        <taxon>Metazoa</taxon>
        <taxon>Ecdysozoa</taxon>
        <taxon>Nematoda</taxon>
        <taxon>Chromadorea</taxon>
        <taxon>Rhabditida</taxon>
        <taxon>Rhabditina</taxon>
        <taxon>Diplogasteromorpha</taxon>
        <taxon>Diplogasteroidea</taxon>
        <taxon>Neodiplogasteridae</taxon>
        <taxon>Pristionchus</taxon>
    </lineage>
</organism>
<reference evidence="1" key="1">
    <citation type="submission" date="2023-10" db="EMBL/GenBank/DDBJ databases">
        <title>Genome assembly of Pristionchus species.</title>
        <authorList>
            <person name="Yoshida K."/>
            <person name="Sommer R.J."/>
        </authorList>
    </citation>
    <scope>NUCLEOTIDE SEQUENCE</scope>
    <source>
        <strain evidence="1">RS0144</strain>
    </source>
</reference>
<comment type="caution">
    <text evidence="1">The sequence shown here is derived from an EMBL/GenBank/DDBJ whole genome shotgun (WGS) entry which is preliminary data.</text>
</comment>
<accession>A0AAV5U6Q7</accession>
<dbReference type="EMBL" id="BTSX01000005">
    <property type="protein sequence ID" value="GMT02082.1"/>
    <property type="molecule type" value="Genomic_DNA"/>
</dbReference>